<dbReference type="SUPFAM" id="SSF53807">
    <property type="entry name" value="Helical backbone' metal receptor"/>
    <property type="match status" value="1"/>
</dbReference>
<dbReference type="EMBL" id="AAJEPP010000014">
    <property type="protein sequence ID" value="ECL0384109.1"/>
    <property type="molecule type" value="Genomic_DNA"/>
</dbReference>
<dbReference type="PANTHER" id="PTHR42953">
    <property type="entry name" value="HIGH-AFFINITY ZINC UPTAKE SYSTEM PROTEIN ZNUA-RELATED"/>
    <property type="match status" value="1"/>
</dbReference>
<keyword evidence="2" id="KW-0813">Transport</keyword>
<feature type="coiled-coil region" evidence="4">
    <location>
        <begin position="164"/>
        <end position="195"/>
    </location>
</feature>
<comment type="similarity">
    <text evidence="1">Belongs to the bacterial solute-binding protein 9 family.</text>
</comment>
<reference evidence="6" key="1">
    <citation type="submission" date="2019-06" db="EMBL/GenBank/DDBJ databases">
        <authorList>
            <consortium name="NARMS: The National Antimicrobial Resistance Monitoring System"/>
        </authorList>
    </citation>
    <scope>NUCLEOTIDE SEQUENCE</scope>
    <source>
        <strain evidence="6">FSIS11921988</strain>
    </source>
</reference>
<protein>
    <submittedName>
        <fullName evidence="6">Cation ABC transporter substrate-binding protein</fullName>
    </submittedName>
</protein>
<dbReference type="Pfam" id="PF01297">
    <property type="entry name" value="ZnuA"/>
    <property type="match status" value="1"/>
</dbReference>
<evidence type="ECO:0000256" key="2">
    <source>
        <dbReference type="ARBA" id="ARBA00022448"/>
    </source>
</evidence>
<dbReference type="GO" id="GO:0046872">
    <property type="term" value="F:metal ion binding"/>
    <property type="evidence" value="ECO:0007669"/>
    <property type="project" value="InterPro"/>
</dbReference>
<dbReference type="AlphaFoldDB" id="A0A5Y7F3T1"/>
<dbReference type="InterPro" id="IPR006127">
    <property type="entry name" value="ZnuA-like"/>
</dbReference>
<sequence length="299" mass="34622">MLRILLLSVLCVFAFGKPIISVSIPPQAFFVKKIAKDSVEINILIPPNSDEHTMEFKPQALKKLEQSEIYFLADLELEKILEKKFKSVLKNVKIVNINEGIHLLEGGHDHEHEHDHDHDHDHDRHHAEEHDEHNDPHVWLDPILVKKLAQNITQALVQSFPNNKEFYEANLANFLKELDQMDAQIAEKLKNIKRNEFIVYHPSWAYLAKRYNLVQIPVEIDGKEPKSKDLQNLIKLAKEKDIRVIFVQPGFPENSAKVLAKELNAQIVSINHLARNWDEELLKSIQALSSALQCERFLF</sequence>
<proteinExistence type="inferred from homology"/>
<evidence type="ECO:0000256" key="4">
    <source>
        <dbReference type="SAM" id="Coils"/>
    </source>
</evidence>
<evidence type="ECO:0000256" key="5">
    <source>
        <dbReference type="SAM" id="MobiDB-lite"/>
    </source>
</evidence>
<comment type="caution">
    <text evidence="6">The sequence shown here is derived from an EMBL/GenBank/DDBJ whole genome shotgun (WGS) entry which is preliminary data.</text>
</comment>
<evidence type="ECO:0000313" key="6">
    <source>
        <dbReference type="EMBL" id="ECL0384109.1"/>
    </source>
</evidence>
<dbReference type="GO" id="GO:0030001">
    <property type="term" value="P:metal ion transport"/>
    <property type="evidence" value="ECO:0007669"/>
    <property type="project" value="InterPro"/>
</dbReference>
<dbReference type="Gene3D" id="3.40.50.1980">
    <property type="entry name" value="Nitrogenase molybdenum iron protein domain"/>
    <property type="match status" value="2"/>
</dbReference>
<evidence type="ECO:0000256" key="3">
    <source>
        <dbReference type="ARBA" id="ARBA00022729"/>
    </source>
</evidence>
<organism evidence="6">
    <name type="scientific">Campylobacter coli</name>
    <dbReference type="NCBI Taxonomy" id="195"/>
    <lineage>
        <taxon>Bacteria</taxon>
        <taxon>Pseudomonadati</taxon>
        <taxon>Campylobacterota</taxon>
        <taxon>Epsilonproteobacteria</taxon>
        <taxon>Campylobacterales</taxon>
        <taxon>Campylobacteraceae</taxon>
        <taxon>Campylobacter</taxon>
    </lineage>
</organism>
<evidence type="ECO:0000256" key="1">
    <source>
        <dbReference type="ARBA" id="ARBA00011028"/>
    </source>
</evidence>
<keyword evidence="3" id="KW-0732">Signal</keyword>
<keyword evidence="4" id="KW-0175">Coiled coil</keyword>
<accession>A0A5Y7F3T1</accession>
<gene>
    <name evidence="6" type="ORF">FKJ15_07885</name>
</gene>
<dbReference type="PANTHER" id="PTHR42953:SF3">
    <property type="entry name" value="HIGH-AFFINITY ZINC UPTAKE SYSTEM PROTEIN ZNUA"/>
    <property type="match status" value="1"/>
</dbReference>
<feature type="region of interest" description="Disordered" evidence="5">
    <location>
        <begin position="107"/>
        <end position="134"/>
    </location>
</feature>
<dbReference type="InterPro" id="IPR050492">
    <property type="entry name" value="Bact_metal-bind_prot9"/>
</dbReference>
<name>A0A5Y7F3T1_CAMCO</name>